<name>A0A967F3X3_9PROT</name>
<evidence type="ECO:0000313" key="2">
    <source>
        <dbReference type="Proteomes" id="UP000761264"/>
    </source>
</evidence>
<proteinExistence type="predicted"/>
<gene>
    <name evidence="1" type="ORF">HBA54_28470</name>
</gene>
<organism evidence="1 2">
    <name type="scientific">Pelagibius litoralis</name>
    <dbReference type="NCBI Taxonomy" id="374515"/>
    <lineage>
        <taxon>Bacteria</taxon>
        <taxon>Pseudomonadati</taxon>
        <taxon>Pseudomonadota</taxon>
        <taxon>Alphaproteobacteria</taxon>
        <taxon>Rhodospirillales</taxon>
        <taxon>Rhodovibrionaceae</taxon>
        <taxon>Pelagibius</taxon>
    </lineage>
</organism>
<reference evidence="1" key="1">
    <citation type="submission" date="2020-03" db="EMBL/GenBank/DDBJ databases">
        <title>Genome of Pelagibius litoralis DSM 21314T.</title>
        <authorList>
            <person name="Wang G."/>
        </authorList>
    </citation>
    <scope>NUCLEOTIDE SEQUENCE</scope>
    <source>
        <strain evidence="1">DSM 21314</strain>
    </source>
</reference>
<dbReference type="Proteomes" id="UP000761264">
    <property type="component" value="Unassembled WGS sequence"/>
</dbReference>
<dbReference type="AlphaFoldDB" id="A0A967F3X3"/>
<evidence type="ECO:0000313" key="1">
    <source>
        <dbReference type="EMBL" id="NIA72529.1"/>
    </source>
</evidence>
<comment type="caution">
    <text evidence="1">The sequence shown here is derived from an EMBL/GenBank/DDBJ whole genome shotgun (WGS) entry which is preliminary data.</text>
</comment>
<dbReference type="EMBL" id="JAAQPH010000053">
    <property type="protein sequence ID" value="NIA72529.1"/>
    <property type="molecule type" value="Genomic_DNA"/>
</dbReference>
<dbReference type="RefSeq" id="WP_167232094.1">
    <property type="nucleotide sequence ID" value="NZ_JAAQPH010000053.1"/>
</dbReference>
<keyword evidence="2" id="KW-1185">Reference proteome</keyword>
<accession>A0A967F3X3</accession>
<sequence>MADVTGLCNSALSKIGAARITALSEGSKNANLCAELYERCRDDLLRAHSWNFATARAKLAKKSDEPVFGYAAAFALPADWVRSIGAYNNEAGLGFLDFKIEGGMLLSDAEDVYLRYVRRVEDVNLMPPDFREALAGLLARELAVPVAQSNTLEEKLEGRFRTRLRRARTTDGLEDRADPLPLGAWAAVR</sequence>
<protein>
    <submittedName>
        <fullName evidence="1">Uncharacterized protein</fullName>
    </submittedName>
</protein>